<sequence>MNIIEALNWRYAVRQFSPEKIAPAVIQKLVEATRLSASAYGLQPYRLLVVRNRETRNQLLKHSFGQEKVRDCSHLFVLAINTEINEAFLDQHFNMVEQQRDLPSGALNGFANHVKDVMLSMTQAELKVWAENQAHIALGNLLTVAAIEGVDACPMAGFDKSGFDAVLQLPRLGLTSAVICTLGQRADTDLSADYPKVRVPSAEFCLDM</sequence>
<proteinExistence type="inferred from homology"/>
<dbReference type="InterPro" id="IPR029479">
    <property type="entry name" value="Nitroreductase"/>
</dbReference>
<keyword evidence="4" id="KW-0288">FMN</keyword>
<evidence type="ECO:0000256" key="4">
    <source>
        <dbReference type="ARBA" id="ARBA00022643"/>
    </source>
</evidence>
<name>A0ABV1RE68_9ALTE</name>
<evidence type="ECO:0000259" key="7">
    <source>
        <dbReference type="Pfam" id="PF00881"/>
    </source>
</evidence>
<evidence type="ECO:0000256" key="5">
    <source>
        <dbReference type="ARBA" id="ARBA00022857"/>
    </source>
</evidence>
<dbReference type="CDD" id="cd02149">
    <property type="entry name" value="NfsB-like"/>
    <property type="match status" value="1"/>
</dbReference>
<dbReference type="RefSeq" id="WP_350400876.1">
    <property type="nucleotide sequence ID" value="NZ_JBELOE010000093.1"/>
</dbReference>
<keyword evidence="5" id="KW-0521">NADP</keyword>
<dbReference type="SUPFAM" id="SSF55469">
    <property type="entry name" value="FMN-dependent nitroreductase-like"/>
    <property type="match status" value="1"/>
</dbReference>
<comment type="caution">
    <text evidence="8">The sequence shown here is derived from an EMBL/GenBank/DDBJ whole genome shotgun (WGS) entry which is preliminary data.</text>
</comment>
<dbReference type="Proteomes" id="UP001467690">
    <property type="component" value="Unassembled WGS sequence"/>
</dbReference>
<dbReference type="Pfam" id="PF00881">
    <property type="entry name" value="Nitroreductase"/>
    <property type="match status" value="1"/>
</dbReference>
<evidence type="ECO:0000256" key="6">
    <source>
        <dbReference type="ARBA" id="ARBA00023002"/>
    </source>
</evidence>
<keyword evidence="3" id="KW-0285">Flavoprotein</keyword>
<feature type="domain" description="Nitroreductase" evidence="7">
    <location>
        <begin position="8"/>
        <end position="180"/>
    </location>
</feature>
<organism evidence="8 9">
    <name type="scientific">Catenovulum sediminis</name>
    <dbReference type="NCBI Taxonomy" id="1740262"/>
    <lineage>
        <taxon>Bacteria</taxon>
        <taxon>Pseudomonadati</taxon>
        <taxon>Pseudomonadota</taxon>
        <taxon>Gammaproteobacteria</taxon>
        <taxon>Alteromonadales</taxon>
        <taxon>Alteromonadaceae</taxon>
        <taxon>Catenovulum</taxon>
    </lineage>
</organism>
<dbReference type="Gene3D" id="3.40.109.10">
    <property type="entry name" value="NADH Oxidase"/>
    <property type="match status" value="1"/>
</dbReference>
<dbReference type="InterPro" id="IPR000415">
    <property type="entry name" value="Nitroreductase-like"/>
</dbReference>
<protein>
    <submittedName>
        <fullName evidence="8">Nitroreductase family protein</fullName>
    </submittedName>
</protein>
<accession>A0ABV1RE68</accession>
<evidence type="ECO:0000256" key="3">
    <source>
        <dbReference type="ARBA" id="ARBA00022630"/>
    </source>
</evidence>
<comment type="cofactor">
    <cofactor evidence="1">
        <name>FMN</name>
        <dbReference type="ChEBI" id="CHEBI:58210"/>
    </cofactor>
</comment>
<evidence type="ECO:0000256" key="2">
    <source>
        <dbReference type="ARBA" id="ARBA00007118"/>
    </source>
</evidence>
<evidence type="ECO:0000313" key="9">
    <source>
        <dbReference type="Proteomes" id="UP001467690"/>
    </source>
</evidence>
<dbReference type="EMBL" id="JBELOE010000093">
    <property type="protein sequence ID" value="MER2491208.1"/>
    <property type="molecule type" value="Genomic_DNA"/>
</dbReference>
<dbReference type="InterPro" id="IPR033878">
    <property type="entry name" value="NfsB-like"/>
</dbReference>
<evidence type="ECO:0000256" key="1">
    <source>
        <dbReference type="ARBA" id="ARBA00001917"/>
    </source>
</evidence>
<dbReference type="PANTHER" id="PTHR43673:SF2">
    <property type="entry name" value="NITROREDUCTASE"/>
    <property type="match status" value="1"/>
</dbReference>
<keyword evidence="6" id="KW-0560">Oxidoreductase</keyword>
<dbReference type="PANTHER" id="PTHR43673">
    <property type="entry name" value="NAD(P)H NITROREDUCTASE YDGI-RELATED"/>
    <property type="match status" value="1"/>
</dbReference>
<evidence type="ECO:0000313" key="8">
    <source>
        <dbReference type="EMBL" id="MER2491208.1"/>
    </source>
</evidence>
<comment type="similarity">
    <text evidence="2">Belongs to the nitroreductase family.</text>
</comment>
<reference evidence="8 9" key="1">
    <citation type="submission" date="2024-06" db="EMBL/GenBank/DDBJ databases">
        <authorList>
            <person name="Chen R.Y."/>
        </authorList>
    </citation>
    <scope>NUCLEOTIDE SEQUENCE [LARGE SCALE GENOMIC DNA]</scope>
    <source>
        <strain evidence="8 9">D2</strain>
    </source>
</reference>
<keyword evidence="9" id="KW-1185">Reference proteome</keyword>
<gene>
    <name evidence="8" type="ORF">ABS311_04860</name>
</gene>